<dbReference type="PANTHER" id="PTHR19865">
    <property type="entry name" value="U3 SMALL NUCLEOLAR RNA INTERACTING PROTEIN 2"/>
    <property type="match status" value="1"/>
</dbReference>
<gene>
    <name evidence="8" type="primary">LOC116303438</name>
</gene>
<dbReference type="Gene3D" id="2.130.10.10">
    <property type="entry name" value="YVTN repeat-like/Quinoprotein amine dehydrogenase"/>
    <property type="match status" value="1"/>
</dbReference>
<dbReference type="FunCoup" id="A0A6P8IP70">
    <property type="interactions" value="329"/>
</dbReference>
<dbReference type="PROSITE" id="PS50082">
    <property type="entry name" value="WD_REPEATS_2"/>
    <property type="match status" value="1"/>
</dbReference>
<sequence length="324" mass="34947">MYVKDAPVYLKSSASLLSNNLAILRSKEKESITYAVVHKALVCLSNVGKGGFSNLKQVACKGEGAHSSSAVQQAKWCVLPERTVLVIASIKGVQMFDPDGTIMIFWQSLPPCETTEAYSQFSRGICAVGDKYVCVGCSDGGIMVFDVPSHGTGVKLQETLGSHVVSVCDLVAKDTKMVSADETGHMIVWQAGGHFTQLSKIDGFGFPCSSLAIYKEYIIGGYGTGHLRIFNLASGKIIVEICAHAQWINAIDVAEESGLVLSVSEDTFVRVWQFTGGDSPKVEIKFQQSIPDTQLSGGKFLDPEGQSFGLTAYDLTEVYVFSKK</sequence>
<proteinExistence type="predicted"/>
<name>A0A6P8IP70_ACTTE</name>
<reference evidence="8" key="1">
    <citation type="submission" date="2025-08" db="UniProtKB">
        <authorList>
            <consortium name="RefSeq"/>
        </authorList>
    </citation>
    <scope>IDENTIFICATION</scope>
    <source>
        <tissue evidence="8">Tentacle</tissue>
    </source>
</reference>
<evidence type="ECO:0000256" key="1">
    <source>
        <dbReference type="ARBA" id="ARBA00004123"/>
    </source>
</evidence>
<evidence type="ECO:0000313" key="8">
    <source>
        <dbReference type="RefSeq" id="XP_031568831.1"/>
    </source>
</evidence>
<feature type="domain" description="WD repeat-containing protein 54 beta-propeller" evidence="6">
    <location>
        <begin position="5"/>
        <end position="322"/>
    </location>
</feature>
<feature type="repeat" description="WD" evidence="5">
    <location>
        <begin position="241"/>
        <end position="282"/>
    </location>
</feature>
<dbReference type="GeneID" id="116303438"/>
<comment type="subcellular location">
    <subcellularLocation>
        <location evidence="1">Nucleus</location>
    </subcellularLocation>
</comment>
<dbReference type="InterPro" id="IPR049546">
    <property type="entry name" value="WDR54_beta_prop"/>
</dbReference>
<dbReference type="GO" id="GO:0034511">
    <property type="term" value="F:U3 snoRNA binding"/>
    <property type="evidence" value="ECO:0007669"/>
    <property type="project" value="InterPro"/>
</dbReference>
<dbReference type="PANTHER" id="PTHR19865:SF0">
    <property type="entry name" value="U3 SMALL NUCLEOLAR RNA-INTERACTING PROTEIN 2"/>
    <property type="match status" value="1"/>
</dbReference>
<dbReference type="KEGG" id="aten:116303438"/>
<evidence type="ECO:0000256" key="5">
    <source>
        <dbReference type="PROSITE-ProRule" id="PRU00221"/>
    </source>
</evidence>
<keyword evidence="4" id="KW-0539">Nucleus</keyword>
<keyword evidence="7" id="KW-1185">Reference proteome</keyword>
<evidence type="ECO:0000259" key="6">
    <source>
        <dbReference type="Pfam" id="PF21031"/>
    </source>
</evidence>
<dbReference type="InParanoid" id="A0A6P8IP70"/>
<dbReference type="RefSeq" id="XP_031568831.1">
    <property type="nucleotide sequence ID" value="XM_031712971.1"/>
</dbReference>
<dbReference type="InterPro" id="IPR001680">
    <property type="entry name" value="WD40_rpt"/>
</dbReference>
<organism evidence="7 8">
    <name type="scientific">Actinia tenebrosa</name>
    <name type="common">Australian red waratah sea anemone</name>
    <dbReference type="NCBI Taxonomy" id="6105"/>
    <lineage>
        <taxon>Eukaryota</taxon>
        <taxon>Metazoa</taxon>
        <taxon>Cnidaria</taxon>
        <taxon>Anthozoa</taxon>
        <taxon>Hexacorallia</taxon>
        <taxon>Actiniaria</taxon>
        <taxon>Actiniidae</taxon>
        <taxon>Actinia</taxon>
    </lineage>
</organism>
<evidence type="ECO:0000256" key="3">
    <source>
        <dbReference type="ARBA" id="ARBA00022737"/>
    </source>
</evidence>
<protein>
    <submittedName>
        <fullName evidence="8">WD repeat-containing protein 54-like</fullName>
    </submittedName>
</protein>
<dbReference type="Proteomes" id="UP000515163">
    <property type="component" value="Unplaced"/>
</dbReference>
<keyword evidence="2 5" id="KW-0853">WD repeat</keyword>
<dbReference type="GO" id="GO:0032040">
    <property type="term" value="C:small-subunit processome"/>
    <property type="evidence" value="ECO:0007669"/>
    <property type="project" value="TreeGrafter"/>
</dbReference>
<evidence type="ECO:0000313" key="7">
    <source>
        <dbReference type="Proteomes" id="UP000515163"/>
    </source>
</evidence>
<dbReference type="InterPro" id="IPR036322">
    <property type="entry name" value="WD40_repeat_dom_sf"/>
</dbReference>
<evidence type="ECO:0000256" key="4">
    <source>
        <dbReference type="ARBA" id="ARBA00023242"/>
    </source>
</evidence>
<keyword evidence="3" id="KW-0677">Repeat</keyword>
<dbReference type="Pfam" id="PF21031">
    <property type="entry name" value="WDR54"/>
    <property type="match status" value="1"/>
</dbReference>
<dbReference type="InterPro" id="IPR015943">
    <property type="entry name" value="WD40/YVTN_repeat-like_dom_sf"/>
</dbReference>
<dbReference type="InterPro" id="IPR039241">
    <property type="entry name" value="Rrp9-like"/>
</dbReference>
<dbReference type="SMART" id="SM00320">
    <property type="entry name" value="WD40"/>
    <property type="match status" value="4"/>
</dbReference>
<dbReference type="SUPFAM" id="SSF50978">
    <property type="entry name" value="WD40 repeat-like"/>
    <property type="match status" value="1"/>
</dbReference>
<dbReference type="AlphaFoldDB" id="A0A6P8IP70"/>
<dbReference type="OrthoDB" id="756370at2759"/>
<accession>A0A6P8IP70</accession>
<evidence type="ECO:0000256" key="2">
    <source>
        <dbReference type="ARBA" id="ARBA00022574"/>
    </source>
</evidence>